<name>A0ABQ4CM16_9ACTN</name>
<gene>
    <name evidence="1" type="ORF">Asi02nite_18520</name>
</gene>
<reference evidence="1 2" key="1">
    <citation type="submission" date="2021-01" db="EMBL/GenBank/DDBJ databases">
        <title>Whole genome shotgun sequence of Asanoa siamensis NBRC 107932.</title>
        <authorList>
            <person name="Komaki H."/>
            <person name="Tamura T."/>
        </authorList>
    </citation>
    <scope>NUCLEOTIDE SEQUENCE [LARGE SCALE GENOMIC DNA]</scope>
    <source>
        <strain evidence="1 2">NBRC 107932</strain>
    </source>
</reference>
<evidence type="ECO:0000313" key="1">
    <source>
        <dbReference type="EMBL" id="GIF72334.1"/>
    </source>
</evidence>
<keyword evidence="2" id="KW-1185">Reference proteome</keyword>
<evidence type="ECO:0000313" key="2">
    <source>
        <dbReference type="Proteomes" id="UP000604117"/>
    </source>
</evidence>
<comment type="caution">
    <text evidence="1">The sequence shown here is derived from an EMBL/GenBank/DDBJ whole genome shotgun (WGS) entry which is preliminary data.</text>
</comment>
<proteinExistence type="predicted"/>
<evidence type="ECO:0008006" key="3">
    <source>
        <dbReference type="Google" id="ProtNLM"/>
    </source>
</evidence>
<protein>
    <recommendedName>
        <fullName evidence="3">HTH cro/C1-type domain-containing protein</fullName>
    </recommendedName>
</protein>
<sequence length="335" mass="37140">MPQTELARALGVKAPSVSSWESASKPIAPPVVRISIYAQFFATERTLADGRYRLLEVGELDPAEETRRLELEAELLAMRAASLGETLSDDELFEAGQWNPWRFPDGATVTIVCAELPEALRGNTKYADPDDPDYIDLYTYADPGTLLELHGHIRATNPRTQVNIRLADQMQPDDYATHLAILGGVDLNMATRLVLAAVRLPVEQRSFYDDDPSNAGFELHGSGKTRRWTPTLVSDHGKKVLVEDVAHYVRGPNPYNHERTFTVCNGMFGRGTYGAVRALTDANFRDRNAAFLQSRFDVNQPHSVLTRVRIAGGKVLTPDWTADDVVLHEWPAAAA</sequence>
<dbReference type="Proteomes" id="UP000604117">
    <property type="component" value="Unassembled WGS sequence"/>
</dbReference>
<organism evidence="1 2">
    <name type="scientific">Asanoa siamensis</name>
    <dbReference type="NCBI Taxonomy" id="926357"/>
    <lineage>
        <taxon>Bacteria</taxon>
        <taxon>Bacillati</taxon>
        <taxon>Actinomycetota</taxon>
        <taxon>Actinomycetes</taxon>
        <taxon>Micromonosporales</taxon>
        <taxon>Micromonosporaceae</taxon>
        <taxon>Asanoa</taxon>
    </lineage>
</organism>
<dbReference type="RefSeq" id="WP_203711792.1">
    <property type="nucleotide sequence ID" value="NZ_BONE01000011.1"/>
</dbReference>
<accession>A0ABQ4CM16</accession>
<dbReference type="EMBL" id="BONE01000011">
    <property type="protein sequence ID" value="GIF72334.1"/>
    <property type="molecule type" value="Genomic_DNA"/>
</dbReference>